<evidence type="ECO:0000256" key="8">
    <source>
        <dbReference type="ARBA" id="ARBA00023303"/>
    </source>
</evidence>
<dbReference type="EMBL" id="JAUSUK010000001">
    <property type="protein sequence ID" value="MDQ0324637.1"/>
    <property type="molecule type" value="Genomic_DNA"/>
</dbReference>
<evidence type="ECO:0000256" key="1">
    <source>
        <dbReference type="ARBA" id="ARBA00004141"/>
    </source>
</evidence>
<keyword evidence="6" id="KW-0472">Membrane</keyword>
<dbReference type="InterPro" id="IPR018488">
    <property type="entry name" value="cNMP-bd_CS"/>
</dbReference>
<dbReference type="InterPro" id="IPR000595">
    <property type="entry name" value="cNMP-bd_dom"/>
</dbReference>
<keyword evidence="11" id="KW-1185">Reference proteome</keyword>
<name>A0ABU0C6C3_9BRAD</name>
<dbReference type="PROSITE" id="PS00889">
    <property type="entry name" value="CNMP_BINDING_2"/>
    <property type="match status" value="1"/>
</dbReference>
<dbReference type="PRINTS" id="PR00103">
    <property type="entry name" value="CAMPKINASE"/>
</dbReference>
<keyword evidence="4" id="KW-1133">Transmembrane helix</keyword>
<evidence type="ECO:0000256" key="4">
    <source>
        <dbReference type="ARBA" id="ARBA00022989"/>
    </source>
</evidence>
<dbReference type="PANTHER" id="PTHR45638">
    <property type="entry name" value="CYCLIC NUCLEOTIDE-GATED CATION CHANNEL SUBUNIT A"/>
    <property type="match status" value="1"/>
</dbReference>
<dbReference type="CDD" id="cd00038">
    <property type="entry name" value="CAP_ED"/>
    <property type="match status" value="1"/>
</dbReference>
<organism evidence="10 11">
    <name type="scientific">Rhodopseudomonas julia</name>
    <dbReference type="NCBI Taxonomy" id="200617"/>
    <lineage>
        <taxon>Bacteria</taxon>
        <taxon>Pseudomonadati</taxon>
        <taxon>Pseudomonadota</taxon>
        <taxon>Alphaproteobacteria</taxon>
        <taxon>Hyphomicrobiales</taxon>
        <taxon>Nitrobacteraceae</taxon>
        <taxon>Rhodopseudomonas</taxon>
    </lineage>
</organism>
<dbReference type="Gene3D" id="2.60.120.10">
    <property type="entry name" value="Jelly Rolls"/>
    <property type="match status" value="1"/>
</dbReference>
<comment type="caution">
    <text evidence="10">The sequence shown here is derived from an EMBL/GenBank/DDBJ whole genome shotgun (WGS) entry which is preliminary data.</text>
</comment>
<keyword evidence="5" id="KW-0406">Ion transport</keyword>
<proteinExistence type="predicted"/>
<evidence type="ECO:0000256" key="7">
    <source>
        <dbReference type="ARBA" id="ARBA00023286"/>
    </source>
</evidence>
<dbReference type="RefSeq" id="WP_307152904.1">
    <property type="nucleotide sequence ID" value="NZ_JAUSUK010000001.1"/>
</dbReference>
<protein>
    <submittedName>
        <fullName evidence="10">CRP-like cAMP-binding protein</fullName>
    </submittedName>
</protein>
<keyword evidence="2" id="KW-0813">Transport</keyword>
<gene>
    <name evidence="10" type="ORF">J2R99_000486</name>
</gene>
<evidence type="ECO:0000256" key="5">
    <source>
        <dbReference type="ARBA" id="ARBA00023065"/>
    </source>
</evidence>
<dbReference type="PROSITE" id="PS50042">
    <property type="entry name" value="CNMP_BINDING_3"/>
    <property type="match status" value="1"/>
</dbReference>
<evidence type="ECO:0000313" key="10">
    <source>
        <dbReference type="EMBL" id="MDQ0324637.1"/>
    </source>
</evidence>
<evidence type="ECO:0000313" key="11">
    <source>
        <dbReference type="Proteomes" id="UP001230253"/>
    </source>
</evidence>
<comment type="subcellular location">
    <subcellularLocation>
        <location evidence="1">Membrane</location>
        <topology evidence="1">Multi-pass membrane protein</topology>
    </subcellularLocation>
</comment>
<dbReference type="InterPro" id="IPR050866">
    <property type="entry name" value="CNG_cation_channel"/>
</dbReference>
<keyword evidence="8" id="KW-0407">Ion channel</keyword>
<evidence type="ECO:0000256" key="3">
    <source>
        <dbReference type="ARBA" id="ARBA00022692"/>
    </source>
</evidence>
<reference evidence="10 11" key="1">
    <citation type="submission" date="2023-07" db="EMBL/GenBank/DDBJ databases">
        <title>Genomic Encyclopedia of Type Strains, Phase IV (KMG-IV): sequencing the most valuable type-strain genomes for metagenomic binning, comparative biology and taxonomic classification.</title>
        <authorList>
            <person name="Goeker M."/>
        </authorList>
    </citation>
    <scope>NUCLEOTIDE SEQUENCE [LARGE SCALE GENOMIC DNA]</scope>
    <source>
        <strain evidence="10 11">DSM 11549</strain>
    </source>
</reference>
<dbReference type="PANTHER" id="PTHR45638:SF11">
    <property type="entry name" value="CYCLIC NUCLEOTIDE-GATED CATION CHANNEL SUBUNIT A"/>
    <property type="match status" value="1"/>
</dbReference>
<keyword evidence="7" id="KW-1071">Ligand-gated ion channel</keyword>
<dbReference type="SUPFAM" id="SSF51206">
    <property type="entry name" value="cAMP-binding domain-like"/>
    <property type="match status" value="1"/>
</dbReference>
<evidence type="ECO:0000256" key="6">
    <source>
        <dbReference type="ARBA" id="ARBA00023136"/>
    </source>
</evidence>
<dbReference type="SMART" id="SM00100">
    <property type="entry name" value="cNMP"/>
    <property type="match status" value="1"/>
</dbReference>
<keyword evidence="3" id="KW-0812">Transmembrane</keyword>
<accession>A0ABU0C6C3</accession>
<evidence type="ECO:0000256" key="2">
    <source>
        <dbReference type="ARBA" id="ARBA00022448"/>
    </source>
</evidence>
<sequence length="154" mass="16956">MSMDEEVRALSRVPIFANVDVAKLKLLAFISERVVFHPGEVLCRQGEEGDTAFIILSGDCDVLVDTGQGRKKIAELGSTDIVGEIAVLFEVPRTATVVATHTTEALALSRDQMFSLLREFPDVAFDIMRVLAHRLERTTQDLAELRGRLAGETV</sequence>
<feature type="domain" description="Cyclic nucleotide-binding" evidence="9">
    <location>
        <begin position="15"/>
        <end position="117"/>
    </location>
</feature>
<dbReference type="InterPro" id="IPR014710">
    <property type="entry name" value="RmlC-like_jellyroll"/>
</dbReference>
<dbReference type="InterPro" id="IPR018490">
    <property type="entry name" value="cNMP-bd_dom_sf"/>
</dbReference>
<dbReference type="Pfam" id="PF00027">
    <property type="entry name" value="cNMP_binding"/>
    <property type="match status" value="1"/>
</dbReference>
<evidence type="ECO:0000259" key="9">
    <source>
        <dbReference type="PROSITE" id="PS50042"/>
    </source>
</evidence>
<dbReference type="Proteomes" id="UP001230253">
    <property type="component" value="Unassembled WGS sequence"/>
</dbReference>